<name>A0A8H5IL65_9HYPO</name>
<feature type="transmembrane region" description="Helical" evidence="1">
    <location>
        <begin position="98"/>
        <end position="116"/>
    </location>
</feature>
<keyword evidence="3" id="KW-1185">Reference proteome</keyword>
<evidence type="ECO:0000313" key="3">
    <source>
        <dbReference type="Proteomes" id="UP000522262"/>
    </source>
</evidence>
<protein>
    <submittedName>
        <fullName evidence="2">Uncharacterized protein</fullName>
    </submittedName>
</protein>
<dbReference type="AlphaFoldDB" id="A0A8H5IL65"/>
<comment type="caution">
    <text evidence="2">The sequence shown here is derived from an EMBL/GenBank/DDBJ whole genome shotgun (WGS) entry which is preliminary data.</text>
</comment>
<evidence type="ECO:0000256" key="1">
    <source>
        <dbReference type="SAM" id="Phobius"/>
    </source>
</evidence>
<sequence>MAQDEIQDIYYVDDDLMDIARHMKTKSSCFIFLKTDLIVAAQLFQVHPSAFCTSSTASSSTARRSSSLRSFQELPSMVIVIDIPLPGGRGIRFRIQEWIVILIFILIFRAWGWPMVVRRWPLAFAWPWREDDYVF</sequence>
<organism evidence="2 3">
    <name type="scientific">Fusarium mexicanum</name>
    <dbReference type="NCBI Taxonomy" id="751941"/>
    <lineage>
        <taxon>Eukaryota</taxon>
        <taxon>Fungi</taxon>
        <taxon>Dikarya</taxon>
        <taxon>Ascomycota</taxon>
        <taxon>Pezizomycotina</taxon>
        <taxon>Sordariomycetes</taxon>
        <taxon>Hypocreomycetidae</taxon>
        <taxon>Hypocreales</taxon>
        <taxon>Nectriaceae</taxon>
        <taxon>Fusarium</taxon>
        <taxon>Fusarium fujikuroi species complex</taxon>
    </lineage>
</organism>
<keyword evidence="1" id="KW-0812">Transmembrane</keyword>
<reference evidence="2 3" key="1">
    <citation type="submission" date="2020-05" db="EMBL/GenBank/DDBJ databases">
        <title>Identification and distribution of gene clusters putatively required for synthesis of sphingolipid metabolism inhibitors in phylogenetically diverse species of the filamentous fungus Fusarium.</title>
        <authorList>
            <person name="Kim H.-S."/>
            <person name="Busman M."/>
            <person name="Brown D.W."/>
            <person name="Divon H."/>
            <person name="Uhlig S."/>
            <person name="Proctor R.H."/>
        </authorList>
    </citation>
    <scope>NUCLEOTIDE SEQUENCE [LARGE SCALE GENOMIC DNA]</scope>
    <source>
        <strain evidence="2 3">NRRL 53147</strain>
    </source>
</reference>
<accession>A0A8H5IL65</accession>
<keyword evidence="1" id="KW-1133">Transmembrane helix</keyword>
<dbReference type="Proteomes" id="UP000522262">
    <property type="component" value="Unassembled WGS sequence"/>
</dbReference>
<keyword evidence="1" id="KW-0472">Membrane</keyword>
<dbReference type="EMBL" id="JAAOAM010000226">
    <property type="protein sequence ID" value="KAF5537957.1"/>
    <property type="molecule type" value="Genomic_DNA"/>
</dbReference>
<proteinExistence type="predicted"/>
<gene>
    <name evidence="2" type="ORF">FMEXI_9610</name>
</gene>
<evidence type="ECO:0000313" key="2">
    <source>
        <dbReference type="EMBL" id="KAF5537957.1"/>
    </source>
</evidence>